<evidence type="ECO:0000259" key="8">
    <source>
        <dbReference type="PROSITE" id="PS50268"/>
    </source>
</evidence>
<dbReference type="GO" id="GO:0045296">
    <property type="term" value="F:cadherin binding"/>
    <property type="evidence" value="ECO:0007669"/>
    <property type="project" value="TreeGrafter"/>
</dbReference>
<dbReference type="GO" id="GO:0016477">
    <property type="term" value="P:cell migration"/>
    <property type="evidence" value="ECO:0007669"/>
    <property type="project" value="TreeGrafter"/>
</dbReference>
<evidence type="ECO:0000256" key="7">
    <source>
        <dbReference type="SAM" id="SignalP"/>
    </source>
</evidence>
<dbReference type="Gene3D" id="2.60.40.60">
    <property type="entry name" value="Cadherins"/>
    <property type="match status" value="3"/>
</dbReference>
<reference evidence="9" key="2">
    <citation type="submission" date="2025-09" db="UniProtKB">
        <authorList>
            <consortium name="Ensembl"/>
        </authorList>
    </citation>
    <scope>IDENTIFICATION</scope>
</reference>
<keyword evidence="4 6" id="KW-0472">Membrane</keyword>
<evidence type="ECO:0000313" key="9">
    <source>
        <dbReference type="Ensembl" id="ENSLBEP00000006488.1"/>
    </source>
</evidence>
<dbReference type="GO" id="GO:0005912">
    <property type="term" value="C:adherens junction"/>
    <property type="evidence" value="ECO:0007669"/>
    <property type="project" value="TreeGrafter"/>
</dbReference>
<feature type="domain" description="Cadherin" evidence="8">
    <location>
        <begin position="189"/>
        <end position="296"/>
    </location>
</feature>
<comment type="subcellular location">
    <subcellularLocation>
        <location evidence="1">Membrane</location>
    </subcellularLocation>
</comment>
<keyword evidence="2" id="KW-0677">Repeat</keyword>
<dbReference type="GO" id="GO:0016339">
    <property type="term" value="P:calcium-dependent cell-cell adhesion via plasma membrane cell adhesion molecules"/>
    <property type="evidence" value="ECO:0007669"/>
    <property type="project" value="TreeGrafter"/>
</dbReference>
<dbReference type="InterPro" id="IPR039808">
    <property type="entry name" value="Cadherin"/>
</dbReference>
<proteinExistence type="predicted"/>
<evidence type="ECO:0000256" key="5">
    <source>
        <dbReference type="PROSITE-ProRule" id="PRU00043"/>
    </source>
</evidence>
<dbReference type="PANTHER" id="PTHR24027:SF438">
    <property type="entry name" value="CADHERIN 23"/>
    <property type="match status" value="1"/>
</dbReference>
<dbReference type="SUPFAM" id="SSF49313">
    <property type="entry name" value="Cadherin-like"/>
    <property type="match status" value="2"/>
</dbReference>
<dbReference type="GO" id="GO:0007043">
    <property type="term" value="P:cell-cell junction assembly"/>
    <property type="evidence" value="ECO:0007669"/>
    <property type="project" value="TreeGrafter"/>
</dbReference>
<keyword evidence="10" id="KW-1185">Reference proteome</keyword>
<dbReference type="PROSITE" id="PS50268">
    <property type="entry name" value="CADHERIN_2"/>
    <property type="match status" value="2"/>
</dbReference>
<protein>
    <submittedName>
        <fullName evidence="9">Cadherin-related family member 5-like</fullName>
    </submittedName>
</protein>
<dbReference type="GO" id="GO:0005509">
    <property type="term" value="F:calcium ion binding"/>
    <property type="evidence" value="ECO:0007669"/>
    <property type="project" value="UniProtKB-UniRule"/>
</dbReference>
<keyword evidence="7" id="KW-0732">Signal</keyword>
<evidence type="ECO:0000313" key="10">
    <source>
        <dbReference type="Proteomes" id="UP000261660"/>
    </source>
</evidence>
<evidence type="ECO:0000256" key="6">
    <source>
        <dbReference type="SAM" id="Phobius"/>
    </source>
</evidence>
<dbReference type="AlphaFoldDB" id="A0A3Q3EGI5"/>
<dbReference type="GO" id="GO:0007156">
    <property type="term" value="P:homophilic cell adhesion via plasma membrane adhesion molecules"/>
    <property type="evidence" value="ECO:0007669"/>
    <property type="project" value="InterPro"/>
</dbReference>
<dbReference type="GO" id="GO:0000902">
    <property type="term" value="P:cell morphogenesis"/>
    <property type="evidence" value="ECO:0007669"/>
    <property type="project" value="TreeGrafter"/>
</dbReference>
<dbReference type="GO" id="GO:0016342">
    <property type="term" value="C:catenin complex"/>
    <property type="evidence" value="ECO:0007669"/>
    <property type="project" value="TreeGrafter"/>
</dbReference>
<dbReference type="Ensembl" id="ENSLBET00000006817.1">
    <property type="protein sequence ID" value="ENSLBEP00000006488.1"/>
    <property type="gene ID" value="ENSLBEG00000004995.1"/>
</dbReference>
<organism evidence="9 10">
    <name type="scientific">Labrus bergylta</name>
    <name type="common">ballan wrasse</name>
    <dbReference type="NCBI Taxonomy" id="56723"/>
    <lineage>
        <taxon>Eukaryota</taxon>
        <taxon>Metazoa</taxon>
        <taxon>Chordata</taxon>
        <taxon>Craniata</taxon>
        <taxon>Vertebrata</taxon>
        <taxon>Euteleostomi</taxon>
        <taxon>Actinopterygii</taxon>
        <taxon>Neopterygii</taxon>
        <taxon>Teleostei</taxon>
        <taxon>Neoteleostei</taxon>
        <taxon>Acanthomorphata</taxon>
        <taxon>Eupercaria</taxon>
        <taxon>Labriformes</taxon>
        <taxon>Labridae</taxon>
        <taxon>Labrus</taxon>
    </lineage>
</organism>
<dbReference type="GO" id="GO:0044331">
    <property type="term" value="P:cell-cell adhesion mediated by cadherin"/>
    <property type="evidence" value="ECO:0007669"/>
    <property type="project" value="TreeGrafter"/>
</dbReference>
<dbReference type="Pfam" id="PF00028">
    <property type="entry name" value="Cadherin"/>
    <property type="match status" value="1"/>
</dbReference>
<sequence>MEGIYSQFTVRTCFSFLLLILLQTSTEAQICSAPLSVNFEENQPAGVDVVTITVQPEVTLTFTAPAPANPFRLEGNKLKSNRMFDLETETKLHTASITCTEPASGIKNAFKLESPRSAVLLVETPLEYDKVKNVQLVLRAQDTPLTGGSGGVSHTATTTINVAITDVDNRPPWFQPCTTHNMDGTLICQSEGYTGRVDLNEQESGALPLKPGPVKAIDGDSGINEEITYSFVSGEDGGGLFAIDLNTGLITMLKPTDVVGTISLTVLAAQKTNRFQFATTSVTISVQVKSLHVPRFQRPQYEAVVSSVGAMAMDSSNTDNLLRILATDDDYIATGGLNPYITYSITGSTDFSVINGYLFMTKQLADSTLSLQIVATDTSNDETAVAQLSVEVKSVIIPSGGYGPADMAALGATLGVLLFICLVVIVVFALRIQREKTDWKKIHETSTFRSTMGQGSGGPKEGMQYTNDAFMNDEDRDSPEVGKKMAGEEPQKASGDFMLEEAIVKSTVPLHALLGDDAIQEESDKDDNDKEMKPILTREKRMDDGYKSVWFKEDIDPDAKEEVVIIPDSREDRSDSVHTEIRLLYHEV</sequence>
<feature type="transmembrane region" description="Helical" evidence="6">
    <location>
        <begin position="407"/>
        <end position="430"/>
    </location>
</feature>
<feature type="chain" id="PRO_5018658122" evidence="7">
    <location>
        <begin position="29"/>
        <end position="588"/>
    </location>
</feature>
<dbReference type="GO" id="GO:0034332">
    <property type="term" value="P:adherens junction organization"/>
    <property type="evidence" value="ECO:0007669"/>
    <property type="project" value="TreeGrafter"/>
</dbReference>
<evidence type="ECO:0000256" key="1">
    <source>
        <dbReference type="ARBA" id="ARBA00004370"/>
    </source>
</evidence>
<dbReference type="SMART" id="SM00112">
    <property type="entry name" value="CA"/>
    <property type="match status" value="2"/>
</dbReference>
<dbReference type="GeneTree" id="ENSGT00940000167267"/>
<dbReference type="CDD" id="cd11304">
    <property type="entry name" value="Cadherin_repeat"/>
    <property type="match status" value="1"/>
</dbReference>
<name>A0A3Q3EGI5_9LABR</name>
<keyword evidence="6" id="KW-0812">Transmembrane</keyword>
<keyword evidence="6" id="KW-1133">Transmembrane helix</keyword>
<evidence type="ECO:0000256" key="2">
    <source>
        <dbReference type="ARBA" id="ARBA00022737"/>
    </source>
</evidence>
<accession>A0A3Q3EGI5</accession>
<feature type="signal peptide" evidence="7">
    <location>
        <begin position="1"/>
        <end position="28"/>
    </location>
</feature>
<evidence type="ECO:0000256" key="4">
    <source>
        <dbReference type="ARBA" id="ARBA00023136"/>
    </source>
</evidence>
<evidence type="ECO:0000256" key="3">
    <source>
        <dbReference type="ARBA" id="ARBA00022837"/>
    </source>
</evidence>
<reference evidence="9" key="1">
    <citation type="submission" date="2025-08" db="UniProtKB">
        <authorList>
            <consortium name="Ensembl"/>
        </authorList>
    </citation>
    <scope>IDENTIFICATION</scope>
</reference>
<dbReference type="InterPro" id="IPR002126">
    <property type="entry name" value="Cadherin-like_dom"/>
</dbReference>
<dbReference type="GO" id="GO:0008013">
    <property type="term" value="F:beta-catenin binding"/>
    <property type="evidence" value="ECO:0007669"/>
    <property type="project" value="TreeGrafter"/>
</dbReference>
<keyword evidence="3 5" id="KW-0106">Calcium</keyword>
<dbReference type="PANTHER" id="PTHR24027">
    <property type="entry name" value="CADHERIN-23"/>
    <property type="match status" value="1"/>
</dbReference>
<feature type="domain" description="Cadherin" evidence="8">
    <location>
        <begin position="31"/>
        <end position="174"/>
    </location>
</feature>
<dbReference type="InterPro" id="IPR015919">
    <property type="entry name" value="Cadherin-like_sf"/>
</dbReference>
<dbReference type="Proteomes" id="UP000261660">
    <property type="component" value="Unplaced"/>
</dbReference>